<organism evidence="1 2">
    <name type="scientific">Komagataeibacter medellinensis</name>
    <dbReference type="NCBI Taxonomy" id="1177712"/>
    <lineage>
        <taxon>Bacteria</taxon>
        <taxon>Pseudomonadati</taxon>
        <taxon>Pseudomonadota</taxon>
        <taxon>Alphaproteobacteria</taxon>
        <taxon>Acetobacterales</taxon>
        <taxon>Acetobacteraceae</taxon>
        <taxon>Komagataeibacter</taxon>
    </lineage>
</organism>
<dbReference type="InterPro" id="IPR018755">
    <property type="entry name" value="Phage_Mu_Gp48"/>
</dbReference>
<protein>
    <submittedName>
        <fullName evidence="1">DUF2313 domain-containing protein</fullName>
    </submittedName>
</protein>
<dbReference type="Pfam" id="PF10076">
    <property type="entry name" value="Phage_Mu_Gp48"/>
    <property type="match status" value="1"/>
</dbReference>
<comment type="caution">
    <text evidence="1">The sequence shown here is derived from an EMBL/GenBank/DDBJ whole genome shotgun (WGS) entry which is preliminary data.</text>
</comment>
<accession>A0ABQ6VUX8</accession>
<dbReference type="EMBL" id="QYAZ01000001">
    <property type="protein sequence ID" value="KAB8124012.1"/>
    <property type="molecule type" value="Genomic_DNA"/>
</dbReference>
<proteinExistence type="predicted"/>
<gene>
    <name evidence="1" type="ORF">D3W54_07115</name>
</gene>
<reference evidence="1 2" key="1">
    <citation type="submission" date="2018-09" db="EMBL/GenBank/DDBJ databases">
        <title>Genome sequence and characterization of the bcs clusters for the production of nanocellulose from the low pH resistant strain Komagataeibacter medellinensis ID13488.</title>
        <authorList>
            <person name="Hernandez-Arriaga A.M."/>
            <person name="Del Cerro C."/>
            <person name="Urbina L."/>
            <person name="Eceiza A."/>
            <person name="Retegi A."/>
            <person name="Prieto M.A."/>
        </authorList>
    </citation>
    <scope>NUCLEOTIDE SEQUENCE [LARGE SCALE GENOMIC DNA]</scope>
    <source>
        <strain evidence="1 2">ID13488</strain>
    </source>
</reference>
<evidence type="ECO:0000313" key="1">
    <source>
        <dbReference type="EMBL" id="KAB8124012.1"/>
    </source>
</evidence>
<evidence type="ECO:0000313" key="2">
    <source>
        <dbReference type="Proteomes" id="UP000427842"/>
    </source>
</evidence>
<sequence length="218" mass="23071">MGGRGMSRTPEQVLTEHLAALCPDGWAWPQEPDSNLAGLLYPFSALVAQAEADMEALKPEINPGTSTLLLADYESVLGPDPCGRDTLATTTALRQALAYQRWTAQGGCSVPFFTRMAQALGVEIEIEEPWPAECGVAICGDAVCSGGDVLYDWIVHVKAGAANLEADAAICGLAVCGMSICGSVVVPAIADEAQALYCPMVRNKPADTHLYIMDQELN</sequence>
<keyword evidence="2" id="KW-1185">Reference proteome</keyword>
<name>A0ABQ6VUX8_9PROT</name>
<dbReference type="Proteomes" id="UP000427842">
    <property type="component" value="Unassembled WGS sequence"/>
</dbReference>